<keyword evidence="2" id="KW-1133">Transmembrane helix</keyword>
<comment type="caution">
    <text evidence="3">The sequence shown here is derived from an EMBL/GenBank/DDBJ whole genome shotgun (WGS) entry which is preliminary data.</text>
</comment>
<dbReference type="InterPro" id="IPR012902">
    <property type="entry name" value="N_methyl_site"/>
</dbReference>
<proteinExistence type="predicted"/>
<keyword evidence="4" id="KW-1185">Reference proteome</keyword>
<dbReference type="OrthoDB" id="8547299at2"/>
<feature type="transmembrane region" description="Helical" evidence="2">
    <location>
        <begin position="12"/>
        <end position="33"/>
    </location>
</feature>
<organism evidence="3 4">
    <name type="scientific">Halovibrio salipaludis</name>
    <dbReference type="NCBI Taxonomy" id="2032626"/>
    <lineage>
        <taxon>Bacteria</taxon>
        <taxon>Pseudomonadati</taxon>
        <taxon>Pseudomonadota</taxon>
        <taxon>Gammaproteobacteria</taxon>
        <taxon>Oceanospirillales</taxon>
        <taxon>Halomonadaceae</taxon>
        <taxon>Halovibrio</taxon>
    </lineage>
</organism>
<dbReference type="Proteomes" id="UP000218896">
    <property type="component" value="Unassembled WGS sequence"/>
</dbReference>
<dbReference type="NCBIfam" id="TIGR02532">
    <property type="entry name" value="IV_pilin_GFxxxE"/>
    <property type="match status" value="1"/>
</dbReference>
<keyword evidence="2" id="KW-0472">Membrane</keyword>
<feature type="compositionally biased region" description="Basic and acidic residues" evidence="1">
    <location>
        <begin position="134"/>
        <end position="152"/>
    </location>
</feature>
<gene>
    <name evidence="3" type="primary">pilV</name>
    <name evidence="3" type="ORF">CK501_04595</name>
</gene>
<reference evidence="3 4" key="1">
    <citation type="submission" date="2017-08" db="EMBL/GenBank/DDBJ databases">
        <title>Halovibrio sewagensis sp. nov., isolated from wastewater of high salinity.</title>
        <authorList>
            <person name="Dong X."/>
            <person name="Zhang G."/>
        </authorList>
    </citation>
    <scope>NUCLEOTIDE SEQUENCE [LARGE SCALE GENOMIC DNA]</scope>
    <source>
        <strain evidence="3 4">YL5-2</strain>
    </source>
</reference>
<dbReference type="EMBL" id="NSKD01000001">
    <property type="protein sequence ID" value="PAU82422.1"/>
    <property type="molecule type" value="Genomic_DNA"/>
</dbReference>
<evidence type="ECO:0000313" key="3">
    <source>
        <dbReference type="EMBL" id="PAU82422.1"/>
    </source>
</evidence>
<dbReference type="Pfam" id="PF07963">
    <property type="entry name" value="N_methyl"/>
    <property type="match status" value="1"/>
</dbReference>
<evidence type="ECO:0000313" key="4">
    <source>
        <dbReference type="Proteomes" id="UP000218896"/>
    </source>
</evidence>
<dbReference type="InterPro" id="IPR013362">
    <property type="entry name" value="Pilus_4_PilV"/>
</dbReference>
<evidence type="ECO:0000256" key="2">
    <source>
        <dbReference type="SAM" id="Phobius"/>
    </source>
</evidence>
<dbReference type="AlphaFoldDB" id="A0A2A2FCS7"/>
<keyword evidence="2" id="KW-0812">Transmembrane</keyword>
<sequence>MRHQRGLTLLEVLISVLLLSLGILGVAGLQLHALRSSTEADLRTQARLHVRDMIERIRMTPEDREAFEVTENSCAADSLPGGSGFVAAEINNWCRTVANGLPGGRGMISVDGTDIRVQVSWLERAAPDSQDFSQDERERTEYGLDATVRENG</sequence>
<name>A0A2A2FCS7_9GAMM</name>
<evidence type="ECO:0000256" key="1">
    <source>
        <dbReference type="SAM" id="MobiDB-lite"/>
    </source>
</evidence>
<protein>
    <submittedName>
        <fullName evidence="3">Type IV pilus modification protein PilV</fullName>
    </submittedName>
</protein>
<dbReference type="RefSeq" id="WP_095616516.1">
    <property type="nucleotide sequence ID" value="NZ_NSKD01000001.1"/>
</dbReference>
<accession>A0A2A2FCS7</accession>
<dbReference type="NCBIfam" id="TIGR02523">
    <property type="entry name" value="type_IV_pilV"/>
    <property type="match status" value="1"/>
</dbReference>
<dbReference type="PROSITE" id="PS00409">
    <property type="entry name" value="PROKAR_NTER_METHYL"/>
    <property type="match status" value="1"/>
</dbReference>
<feature type="region of interest" description="Disordered" evidence="1">
    <location>
        <begin position="127"/>
        <end position="152"/>
    </location>
</feature>